<keyword evidence="2" id="KW-0812">Transmembrane</keyword>
<keyword evidence="5" id="KW-1185">Reference proteome</keyword>
<dbReference type="InterPro" id="IPR026371">
    <property type="entry name" value="PGF_CTERM"/>
</dbReference>
<dbReference type="Gene3D" id="1.10.780.10">
    <property type="entry name" value="Hydroxylamine Oxidoreductase, Chain A, domain 1"/>
    <property type="match status" value="1"/>
</dbReference>
<dbReference type="InterPro" id="IPR051829">
    <property type="entry name" value="Multiheme_Cytochr_ET"/>
</dbReference>
<dbReference type="SUPFAM" id="SSF48695">
    <property type="entry name" value="Multiheme cytochromes"/>
    <property type="match status" value="1"/>
</dbReference>
<dbReference type="EMBL" id="LYOR01000014">
    <property type="protein sequence ID" value="OFV65487.1"/>
    <property type="molecule type" value="Genomic_DNA"/>
</dbReference>
<keyword evidence="2" id="KW-1133">Transmembrane helix</keyword>
<gene>
    <name evidence="4" type="ORF">SBU_001594</name>
</gene>
<dbReference type="PANTHER" id="PTHR35038:SF8">
    <property type="entry name" value="C-TYPE POLYHEME CYTOCHROME OMCC"/>
    <property type="match status" value="1"/>
</dbReference>
<evidence type="ECO:0000256" key="1">
    <source>
        <dbReference type="ARBA" id="ARBA00022729"/>
    </source>
</evidence>
<dbReference type="GO" id="GO:0030115">
    <property type="term" value="C:S-layer"/>
    <property type="evidence" value="ECO:0007669"/>
    <property type="project" value="UniProtKB-SubCell"/>
</dbReference>
<dbReference type="Proteomes" id="UP000185779">
    <property type="component" value="Unassembled WGS sequence"/>
</dbReference>
<organism evidence="4 5">
    <name type="scientific">Candidatus Syntropharchaeum butanivorans</name>
    <dbReference type="NCBI Taxonomy" id="1839936"/>
    <lineage>
        <taxon>Archaea</taxon>
        <taxon>Methanobacteriati</taxon>
        <taxon>Methanobacteriota</taxon>
        <taxon>Stenosarchaea group</taxon>
        <taxon>Methanomicrobia</taxon>
        <taxon>Methanosarcinales</taxon>
        <taxon>ANME-2 cluster</taxon>
        <taxon>Candidatus Syntropharchaeum</taxon>
    </lineage>
</organism>
<evidence type="ECO:0000256" key="2">
    <source>
        <dbReference type="SAM" id="Phobius"/>
    </source>
</evidence>
<evidence type="ECO:0000259" key="3">
    <source>
        <dbReference type="Pfam" id="PF18204"/>
    </source>
</evidence>
<dbReference type="InterPro" id="IPR036280">
    <property type="entry name" value="Multihaem_cyt_sf"/>
</dbReference>
<sequence>MRKGSVIFVLLLLILPFMGSAVASECTDCHESVTPKIVEDFSSGVMGDKIDCSNCHGSAHNSADNVENVKFPTHETCGACHDVQDTQYMEGKHSIAWAALFAPPTTGDQPKELMEGQKGCGGCHKIGAKDETGWDDYEYGVVGCDNCHTRHSFSVEEARKPEACLPCHQGFDHAQWEMYSTSKHGVIYQTEGDRWDWSVPLSEAGDEYTAPTCQLCHMKDGDHAVMTSWGFLGVRVEEPDEEWMDDRVSVLKAYGVLDADGNPTDRFDLVGAAKLARLTMDEWNAEREEMIATCSECHSETFARNSLEEGDHLLRESDRIYADSIETVAALYRDGILPEPEYIEELPSYPYPDVLRFYDQATPIEEDLWLMWMEYRMRTFQGAFHANPDYVQWYGWGPLKETAVRIQAEDERLRAEAATPESSVEESPGFGAIIGIAALLGLVLYLRRRG</sequence>
<reference evidence="4" key="1">
    <citation type="submission" date="2016-05" db="EMBL/GenBank/DDBJ databases">
        <title>Microbial consortia oxidize butane by reversing methanogenesis.</title>
        <authorList>
            <person name="Laso-Perez R."/>
            <person name="Richter M."/>
            <person name="Wegener G."/>
            <person name="Musat F."/>
        </authorList>
    </citation>
    <scope>NUCLEOTIDE SEQUENCE [LARGE SCALE GENOMIC DNA]</scope>
    <source>
        <strain evidence="4">BOX1</strain>
    </source>
</reference>
<keyword evidence="1" id="KW-0732">Signal</keyword>
<dbReference type="Pfam" id="PF13447">
    <property type="entry name" value="Multi-haem_cyto"/>
    <property type="match status" value="2"/>
</dbReference>
<feature type="domain" description="PGF-CTERM archaeal protein-sorting signal" evidence="3">
    <location>
        <begin position="428"/>
        <end position="449"/>
    </location>
</feature>
<dbReference type="PATRIC" id="fig|1839936.3.peg.1622"/>
<dbReference type="GO" id="GO:0016491">
    <property type="term" value="F:oxidoreductase activity"/>
    <property type="evidence" value="ECO:0007669"/>
    <property type="project" value="TreeGrafter"/>
</dbReference>
<keyword evidence="2" id="KW-0472">Membrane</keyword>
<evidence type="ECO:0000313" key="5">
    <source>
        <dbReference type="Proteomes" id="UP000185779"/>
    </source>
</evidence>
<protein>
    <submittedName>
        <fullName evidence="4">Cytochrome C</fullName>
    </submittedName>
</protein>
<dbReference type="PANTHER" id="PTHR35038">
    <property type="entry name" value="DISSIMILATORY SULFITE REDUCTASE SIRA"/>
    <property type="match status" value="1"/>
</dbReference>
<accession>A0A1F2P2L6</accession>
<dbReference type="Pfam" id="PF18204">
    <property type="entry name" value="PGF-CTERM"/>
    <property type="match status" value="1"/>
</dbReference>
<dbReference type="NCBIfam" id="TIGR04126">
    <property type="entry name" value="PGF_CTERM"/>
    <property type="match status" value="1"/>
</dbReference>
<comment type="caution">
    <text evidence="4">The sequence shown here is derived from an EMBL/GenBank/DDBJ whole genome shotgun (WGS) entry which is preliminary data.</text>
</comment>
<dbReference type="GO" id="GO:0005886">
    <property type="term" value="C:plasma membrane"/>
    <property type="evidence" value="ECO:0007669"/>
    <property type="project" value="UniProtKB-SubCell"/>
</dbReference>
<dbReference type="STRING" id="1839936.SBU_001594"/>
<proteinExistence type="predicted"/>
<dbReference type="Gene3D" id="1.20.850.10">
    <property type="entry name" value="Hydroxylamine Oxidoreductase, Chain A, domain 2"/>
    <property type="match status" value="1"/>
</dbReference>
<feature type="transmembrane region" description="Helical" evidence="2">
    <location>
        <begin position="429"/>
        <end position="446"/>
    </location>
</feature>
<evidence type="ECO:0000313" key="4">
    <source>
        <dbReference type="EMBL" id="OFV65487.1"/>
    </source>
</evidence>
<name>A0A1F2P2L6_9EURY</name>
<dbReference type="CDD" id="cd08168">
    <property type="entry name" value="Cytochrom_C3"/>
    <property type="match status" value="1"/>
</dbReference>
<dbReference type="AlphaFoldDB" id="A0A1F2P2L6"/>